<keyword evidence="3" id="KW-1185">Reference proteome</keyword>
<dbReference type="RefSeq" id="WP_386823144.1">
    <property type="nucleotide sequence ID" value="NZ_JBHTIF010000001.1"/>
</dbReference>
<dbReference type="InterPro" id="IPR021125">
    <property type="entry name" value="DUF2127"/>
</dbReference>
<dbReference type="EMBL" id="JBHTIF010000001">
    <property type="protein sequence ID" value="MFD0725551.1"/>
    <property type="molecule type" value="Genomic_DNA"/>
</dbReference>
<evidence type="ECO:0000313" key="3">
    <source>
        <dbReference type="Proteomes" id="UP001597110"/>
    </source>
</evidence>
<feature type="transmembrane region" description="Helical" evidence="1">
    <location>
        <begin position="134"/>
        <end position="151"/>
    </location>
</feature>
<dbReference type="Pfam" id="PF09900">
    <property type="entry name" value="DUF2127"/>
    <property type="match status" value="1"/>
</dbReference>
<keyword evidence="1" id="KW-1133">Transmembrane helix</keyword>
<keyword evidence="1" id="KW-0472">Membrane</keyword>
<feature type="transmembrane region" description="Helical" evidence="1">
    <location>
        <begin position="81"/>
        <end position="101"/>
    </location>
</feature>
<evidence type="ECO:0000256" key="1">
    <source>
        <dbReference type="SAM" id="Phobius"/>
    </source>
</evidence>
<proteinExistence type="predicted"/>
<sequence>MAPDAQDAPVPQVRTGLRAARAIALFELAKGAFALTAASGLEILGPAPIRRFVHWLIEVFRFDAHHSALASFTRRIDPESVHLAAAVAAAYGLLHLVEAWGLWRSRRWASWLGCIGAAIYLPFEGFALVRDPGWVPLVVVAINLSIVGILARDLIVRHRAELESTAR</sequence>
<name>A0ABW2YC77_9GAMM</name>
<evidence type="ECO:0000313" key="2">
    <source>
        <dbReference type="EMBL" id="MFD0725551.1"/>
    </source>
</evidence>
<dbReference type="Proteomes" id="UP001597110">
    <property type="component" value="Unassembled WGS sequence"/>
</dbReference>
<organism evidence="2 3">
    <name type="scientific">Lysobacter brunescens</name>
    <dbReference type="NCBI Taxonomy" id="262323"/>
    <lineage>
        <taxon>Bacteria</taxon>
        <taxon>Pseudomonadati</taxon>
        <taxon>Pseudomonadota</taxon>
        <taxon>Gammaproteobacteria</taxon>
        <taxon>Lysobacterales</taxon>
        <taxon>Lysobacteraceae</taxon>
        <taxon>Lysobacter</taxon>
    </lineage>
</organism>
<gene>
    <name evidence="2" type="ORF">ACFQ0E_08065</name>
</gene>
<accession>A0ABW2YC77</accession>
<keyword evidence="1" id="KW-0812">Transmembrane</keyword>
<reference evidence="3" key="1">
    <citation type="journal article" date="2019" name="Int. J. Syst. Evol. Microbiol.">
        <title>The Global Catalogue of Microorganisms (GCM) 10K type strain sequencing project: providing services to taxonomists for standard genome sequencing and annotation.</title>
        <authorList>
            <consortium name="The Broad Institute Genomics Platform"/>
            <consortium name="The Broad Institute Genome Sequencing Center for Infectious Disease"/>
            <person name="Wu L."/>
            <person name="Ma J."/>
        </authorList>
    </citation>
    <scope>NUCLEOTIDE SEQUENCE [LARGE SCALE GENOMIC DNA]</scope>
    <source>
        <strain evidence="3">CCUG 55585</strain>
    </source>
</reference>
<comment type="caution">
    <text evidence="2">The sequence shown here is derived from an EMBL/GenBank/DDBJ whole genome shotgun (WGS) entry which is preliminary data.</text>
</comment>
<protein>
    <submittedName>
        <fullName evidence="2">DUF2127 domain-containing protein</fullName>
    </submittedName>
</protein>
<feature type="transmembrane region" description="Helical" evidence="1">
    <location>
        <begin position="108"/>
        <end position="128"/>
    </location>
</feature>